<evidence type="ECO:0000256" key="1">
    <source>
        <dbReference type="ARBA" id="ARBA00001164"/>
    </source>
</evidence>
<comment type="catalytic activity">
    <reaction evidence="1 9">
        <text>N-(5-phospho-beta-D-ribosyl)anthranilate = 1-(2-carboxyphenylamino)-1-deoxy-D-ribulose 5-phosphate</text>
        <dbReference type="Rhea" id="RHEA:21540"/>
        <dbReference type="ChEBI" id="CHEBI:18277"/>
        <dbReference type="ChEBI" id="CHEBI:58613"/>
        <dbReference type="EC" id="5.3.1.24"/>
    </reaction>
</comment>
<evidence type="ECO:0000256" key="4">
    <source>
        <dbReference type="ARBA" id="ARBA00022272"/>
    </source>
</evidence>
<dbReference type="CDD" id="cd00405">
    <property type="entry name" value="PRAI"/>
    <property type="match status" value="1"/>
</dbReference>
<name>A0ABM9N3Y6_9LACO</name>
<evidence type="ECO:0000313" key="11">
    <source>
        <dbReference type="EMBL" id="CAK8053882.1"/>
    </source>
</evidence>
<dbReference type="EMBL" id="CAWVOH010000001">
    <property type="protein sequence ID" value="CAK8053882.1"/>
    <property type="molecule type" value="Genomic_DNA"/>
</dbReference>
<comment type="pathway">
    <text evidence="2 9">Amino-acid biosynthesis; L-tryptophan biosynthesis; L-tryptophan from chorismate: step 3/5.</text>
</comment>
<keyword evidence="5 9" id="KW-0028">Amino-acid biosynthesis</keyword>
<organism evidence="11 12">
    <name type="scientific">Eupransor demetentiae</name>
    <dbReference type="NCBI Taxonomy" id="3109584"/>
    <lineage>
        <taxon>Bacteria</taxon>
        <taxon>Bacillati</taxon>
        <taxon>Bacillota</taxon>
        <taxon>Bacilli</taxon>
        <taxon>Lactobacillales</taxon>
        <taxon>Lactobacillaceae</taxon>
        <taxon>Eupransor</taxon>
    </lineage>
</organism>
<keyword evidence="6 9" id="KW-0822">Tryptophan biosynthesis</keyword>
<dbReference type="InterPro" id="IPR013785">
    <property type="entry name" value="Aldolase_TIM"/>
</dbReference>
<evidence type="ECO:0000256" key="9">
    <source>
        <dbReference type="HAMAP-Rule" id="MF_00135"/>
    </source>
</evidence>
<protein>
    <recommendedName>
        <fullName evidence="4 9">N-(5'-phosphoribosyl)anthranilate isomerase</fullName>
        <shortName evidence="9">PRAI</shortName>
        <ecNumber evidence="3 9">5.3.1.24</ecNumber>
    </recommendedName>
</protein>
<accession>A0ABM9N3Y6</accession>
<dbReference type="PANTHER" id="PTHR42894">
    <property type="entry name" value="N-(5'-PHOSPHORIBOSYL)ANTHRANILATE ISOMERASE"/>
    <property type="match status" value="1"/>
</dbReference>
<feature type="domain" description="N-(5'phosphoribosyl) anthranilate isomerase (PRAI)" evidence="10">
    <location>
        <begin position="5"/>
        <end position="184"/>
    </location>
</feature>
<keyword evidence="7 9" id="KW-0057">Aromatic amino acid biosynthesis</keyword>
<dbReference type="InterPro" id="IPR001240">
    <property type="entry name" value="PRAI_dom"/>
</dbReference>
<sequence length="191" mass="20987">MTKIKLCGNFRLEDVTYLNQVRPDFAGIVLSPGYRRSVSAELARQMRATLNPAIALVGVFVNADLDEILAYRDLLDYVQLHGQESEELVADLQKNGLKVIQVMQVDQQVPTRADYRLLDAGKGSGQTFDWKKIKTSSTPTILAGGLKPTNLKEAIATVQPDVVDISSGSEVDGLKNLKQMQTLVSIARSQI</sequence>
<dbReference type="RefSeq" id="WP_349641429.1">
    <property type="nucleotide sequence ID" value="NZ_CAWVOH010000001.1"/>
</dbReference>
<dbReference type="GO" id="GO:0004640">
    <property type="term" value="F:phosphoribosylanthranilate isomerase activity"/>
    <property type="evidence" value="ECO:0007669"/>
    <property type="project" value="UniProtKB-EC"/>
</dbReference>
<dbReference type="InterPro" id="IPR044643">
    <property type="entry name" value="TrpF_fam"/>
</dbReference>
<keyword evidence="8 9" id="KW-0413">Isomerase</keyword>
<evidence type="ECO:0000256" key="2">
    <source>
        <dbReference type="ARBA" id="ARBA00004664"/>
    </source>
</evidence>
<reference evidence="11 12" key="1">
    <citation type="submission" date="2024-01" db="EMBL/GenBank/DDBJ databases">
        <authorList>
            <person name="Botero Cardona J."/>
        </authorList>
    </citation>
    <scope>NUCLEOTIDE SEQUENCE [LARGE SCALE GENOMIC DNA]</scope>
    <source>
        <strain evidence="11 12">LMG 33000</strain>
    </source>
</reference>
<evidence type="ECO:0000313" key="12">
    <source>
        <dbReference type="Proteomes" id="UP001314241"/>
    </source>
</evidence>
<dbReference type="Pfam" id="PF00697">
    <property type="entry name" value="PRAI"/>
    <property type="match status" value="1"/>
</dbReference>
<evidence type="ECO:0000256" key="6">
    <source>
        <dbReference type="ARBA" id="ARBA00022822"/>
    </source>
</evidence>
<dbReference type="InterPro" id="IPR011060">
    <property type="entry name" value="RibuloseP-bd_barrel"/>
</dbReference>
<dbReference type="Proteomes" id="UP001314241">
    <property type="component" value="Unassembled WGS sequence"/>
</dbReference>
<dbReference type="EC" id="5.3.1.24" evidence="3 9"/>
<comment type="similarity">
    <text evidence="9">Belongs to the TrpF family.</text>
</comment>
<dbReference type="PANTHER" id="PTHR42894:SF1">
    <property type="entry name" value="N-(5'-PHOSPHORIBOSYL)ANTHRANILATE ISOMERASE"/>
    <property type="match status" value="1"/>
</dbReference>
<proteinExistence type="inferred from homology"/>
<dbReference type="HAMAP" id="MF_00135">
    <property type="entry name" value="PRAI"/>
    <property type="match status" value="1"/>
</dbReference>
<dbReference type="SUPFAM" id="SSF51366">
    <property type="entry name" value="Ribulose-phoshate binding barrel"/>
    <property type="match status" value="1"/>
</dbReference>
<evidence type="ECO:0000259" key="10">
    <source>
        <dbReference type="Pfam" id="PF00697"/>
    </source>
</evidence>
<gene>
    <name evidence="9" type="primary">trpF</name>
    <name evidence="11" type="ORF">R54876_GBNLAHCA_00441</name>
</gene>
<evidence type="ECO:0000256" key="5">
    <source>
        <dbReference type="ARBA" id="ARBA00022605"/>
    </source>
</evidence>
<evidence type="ECO:0000256" key="7">
    <source>
        <dbReference type="ARBA" id="ARBA00023141"/>
    </source>
</evidence>
<evidence type="ECO:0000256" key="3">
    <source>
        <dbReference type="ARBA" id="ARBA00012572"/>
    </source>
</evidence>
<keyword evidence="12" id="KW-1185">Reference proteome</keyword>
<dbReference type="Gene3D" id="3.20.20.70">
    <property type="entry name" value="Aldolase class I"/>
    <property type="match status" value="1"/>
</dbReference>
<evidence type="ECO:0000256" key="8">
    <source>
        <dbReference type="ARBA" id="ARBA00023235"/>
    </source>
</evidence>
<comment type="caution">
    <text evidence="11">The sequence shown here is derived from an EMBL/GenBank/DDBJ whole genome shotgun (WGS) entry which is preliminary data.</text>
</comment>